<gene>
    <name evidence="6" type="ORF">CXZ10_10045</name>
</gene>
<dbReference type="PANTHER" id="PTHR43235:SF1">
    <property type="entry name" value="GLUTAMINE AMIDOTRANSFERASE PB2B2.05-RELATED"/>
    <property type="match status" value="1"/>
</dbReference>
<proteinExistence type="inferred from homology"/>
<accession>A0A1I4VVI1</accession>
<comment type="catalytic activity">
    <reaction evidence="2">
        <text>4-(gamma-L-glutamylamino)butanoate + H2O = 4-aminobutanoate + L-glutamate</text>
        <dbReference type="Rhea" id="RHEA:19737"/>
        <dbReference type="ChEBI" id="CHEBI:15377"/>
        <dbReference type="ChEBI" id="CHEBI:29985"/>
        <dbReference type="ChEBI" id="CHEBI:58800"/>
        <dbReference type="ChEBI" id="CHEBI:59888"/>
        <dbReference type="EC" id="3.5.1.94"/>
    </reaction>
</comment>
<dbReference type="AlphaFoldDB" id="A0A1I4VVI1"/>
<dbReference type="FunFam" id="3.40.50.880:FF:000030">
    <property type="entry name" value="Gamma-glutamyl-gamma-aminobutyrate hydrolase PuuD"/>
    <property type="match status" value="1"/>
</dbReference>
<comment type="function">
    <text evidence="3">Involved in the breakdown of putrescine via hydrolysis of the gamma-glutamyl linkage of gamma-glutamyl-gamma-aminobutyrate.</text>
</comment>
<dbReference type="PANTHER" id="PTHR43235">
    <property type="entry name" value="GLUTAMINE AMIDOTRANSFERASE PB2B2.05-RELATED"/>
    <property type="match status" value="1"/>
</dbReference>
<reference evidence="6 7" key="1">
    <citation type="submission" date="2017-12" db="EMBL/GenBank/DDBJ databases">
        <title>Anaerobic carbon monoxide metabolism by Pleomorphomonas carboxyditropha sp. nov., a new mesophilic hydrogenogenic carboxidotroph.</title>
        <authorList>
            <person name="Esquivel-Elizondo S."/>
            <person name="Krajmalnik-Brown R."/>
        </authorList>
    </citation>
    <scope>NUCLEOTIDE SEQUENCE [LARGE SCALE GENOMIC DNA]</scope>
    <source>
        <strain evidence="6 7">R5-392</strain>
    </source>
</reference>
<name>A0A1I4VVI1_9HYPH</name>
<dbReference type="RefSeq" id="WP_101289032.1">
    <property type="nucleotide sequence ID" value="NZ_FOUQ01000013.1"/>
</dbReference>
<dbReference type="Gene3D" id="3.40.50.880">
    <property type="match status" value="1"/>
</dbReference>
<comment type="caution">
    <text evidence="6">The sequence shown here is derived from an EMBL/GenBank/DDBJ whole genome shotgun (WGS) entry which is preliminary data.</text>
</comment>
<dbReference type="PROSITE" id="PS51273">
    <property type="entry name" value="GATASE_TYPE_1"/>
    <property type="match status" value="1"/>
</dbReference>
<keyword evidence="6" id="KW-0378">Hydrolase</keyword>
<dbReference type="InterPro" id="IPR011697">
    <property type="entry name" value="Peptidase_C26"/>
</dbReference>
<dbReference type="SUPFAM" id="SSF52317">
    <property type="entry name" value="Class I glutamine amidotransferase-like"/>
    <property type="match status" value="1"/>
</dbReference>
<dbReference type="GO" id="GO:0006598">
    <property type="term" value="P:polyamine catabolic process"/>
    <property type="evidence" value="ECO:0007669"/>
    <property type="project" value="TreeGrafter"/>
</dbReference>
<evidence type="ECO:0000256" key="1">
    <source>
        <dbReference type="ARBA" id="ARBA00011083"/>
    </source>
</evidence>
<evidence type="ECO:0000313" key="7">
    <source>
        <dbReference type="Proteomes" id="UP000233491"/>
    </source>
</evidence>
<evidence type="ECO:0000256" key="2">
    <source>
        <dbReference type="ARBA" id="ARBA00052718"/>
    </source>
</evidence>
<dbReference type="InterPro" id="IPR044668">
    <property type="entry name" value="PuuD-like"/>
</dbReference>
<evidence type="ECO:0000313" key="6">
    <source>
        <dbReference type="EMBL" id="PKR89254.1"/>
    </source>
</evidence>
<dbReference type="EC" id="3.5.1.94" evidence="5"/>
<dbReference type="GO" id="GO:0033969">
    <property type="term" value="F:gamma-glutamyl-gamma-aminobutyrate hydrolase activity"/>
    <property type="evidence" value="ECO:0007669"/>
    <property type="project" value="UniProtKB-EC"/>
</dbReference>
<comment type="pathway">
    <text evidence="4">Amine and polyamine degradation; putrescine degradation; 4-aminobutanoate from putrescine: step 4/4.</text>
</comment>
<dbReference type="InterPro" id="IPR029062">
    <property type="entry name" value="Class_I_gatase-like"/>
</dbReference>
<keyword evidence="7" id="KW-1185">Reference proteome</keyword>
<dbReference type="EMBL" id="PJNW01000006">
    <property type="protein sequence ID" value="PKR89254.1"/>
    <property type="molecule type" value="Genomic_DNA"/>
</dbReference>
<dbReference type="Proteomes" id="UP000233491">
    <property type="component" value="Unassembled WGS sequence"/>
</dbReference>
<comment type="similarity">
    <text evidence="1">Belongs to the peptidase C26 family.</text>
</comment>
<protein>
    <recommendedName>
        <fullName evidence="5">gamma-glutamyl-gamma-aminobutyrate hydrolase</fullName>
        <ecNumber evidence="5">3.5.1.94</ecNumber>
    </recommendedName>
</protein>
<dbReference type="Pfam" id="PF07722">
    <property type="entry name" value="Peptidase_C26"/>
    <property type="match status" value="1"/>
</dbReference>
<evidence type="ECO:0000256" key="5">
    <source>
        <dbReference type="ARBA" id="ARBA00066788"/>
    </source>
</evidence>
<sequence>MTTPVVLFTADTRAFDGYTWHCAPSTYLEAVLDVSGGMPVILTAFGPRLDLDAVLDRVDGVVATGSRTNVHPSHYGVAATEAMGPYDEVRDATSLPLIRRAIERGIPLLCICRGLQELNVALGGSLASDIQDLPERMDHRHPDVPDMDGKFAIRHGVTIAAGGCLGRIVEGEIEVNSLHRQAVARLSDRLAVEATAPDGTIEAVSVKGAAGFTLGVQWHPEYWATTDGPSKAILEAFGAAIAAYAGGR</sequence>
<organism evidence="6 7">
    <name type="scientific">Pleomorphomonas diazotrophica</name>
    <dbReference type="NCBI Taxonomy" id="1166257"/>
    <lineage>
        <taxon>Bacteria</taxon>
        <taxon>Pseudomonadati</taxon>
        <taxon>Pseudomonadota</taxon>
        <taxon>Alphaproteobacteria</taxon>
        <taxon>Hyphomicrobiales</taxon>
        <taxon>Pleomorphomonadaceae</taxon>
        <taxon>Pleomorphomonas</taxon>
    </lineage>
</organism>
<evidence type="ECO:0000256" key="4">
    <source>
        <dbReference type="ARBA" id="ARBA00060634"/>
    </source>
</evidence>
<evidence type="ECO:0000256" key="3">
    <source>
        <dbReference type="ARBA" id="ARBA00055068"/>
    </source>
</evidence>
<dbReference type="OrthoDB" id="9813383at2"/>
<dbReference type="GO" id="GO:0005829">
    <property type="term" value="C:cytosol"/>
    <property type="evidence" value="ECO:0007669"/>
    <property type="project" value="TreeGrafter"/>
</dbReference>
<dbReference type="CDD" id="cd01745">
    <property type="entry name" value="GATase1_2"/>
    <property type="match status" value="1"/>
</dbReference>